<name>A0ABS7SUU3_9BURK</name>
<protein>
    <submittedName>
        <fullName evidence="2">DUF5985 family protein</fullName>
    </submittedName>
</protein>
<keyword evidence="1" id="KW-0812">Transmembrane</keyword>
<evidence type="ECO:0000313" key="2">
    <source>
        <dbReference type="EMBL" id="MBZ2209690.1"/>
    </source>
</evidence>
<feature type="transmembrane region" description="Helical" evidence="1">
    <location>
        <begin position="60"/>
        <end position="78"/>
    </location>
</feature>
<gene>
    <name evidence="2" type="ORF">I4X03_020670</name>
</gene>
<evidence type="ECO:0000313" key="3">
    <source>
        <dbReference type="Proteomes" id="UP000809349"/>
    </source>
</evidence>
<keyword evidence="1" id="KW-1133">Transmembrane helix</keyword>
<keyword evidence="1" id="KW-0472">Membrane</keyword>
<proteinExistence type="predicted"/>
<comment type="caution">
    <text evidence="2">The sequence shown here is derived from an EMBL/GenBank/DDBJ whole genome shotgun (WGS) entry which is preliminary data.</text>
</comment>
<evidence type="ECO:0000256" key="1">
    <source>
        <dbReference type="SAM" id="Phobius"/>
    </source>
</evidence>
<sequence>MNDILVGAIAMASLVISTVFIRYWRNTGDRFFLYFALSFAIEGAHRIYSSMARSMNEESALHYLIRLVAYGLILWAIIEKNWPRAKAKR</sequence>
<dbReference type="Proteomes" id="UP000809349">
    <property type="component" value="Unassembled WGS sequence"/>
</dbReference>
<reference evidence="2 3" key="1">
    <citation type="submission" date="2021-01" db="EMBL/GenBank/DDBJ databases">
        <authorList>
            <person name="Ruan W."/>
            <person name="Khan S.A."/>
            <person name="Jeon C.O."/>
        </authorList>
    </citation>
    <scope>NUCLEOTIDE SEQUENCE [LARGE SCALE GENOMIC DNA]</scope>
    <source>
        <strain evidence="2 3">R798</strain>
    </source>
</reference>
<dbReference type="Pfam" id="PF19447">
    <property type="entry name" value="DUF5985"/>
    <property type="match status" value="1"/>
</dbReference>
<feature type="transmembrane region" description="Helical" evidence="1">
    <location>
        <begin position="31"/>
        <end position="48"/>
    </location>
</feature>
<organism evidence="2 3">
    <name type="scientific">Massilia soli</name>
    <dbReference type="NCBI Taxonomy" id="2792854"/>
    <lineage>
        <taxon>Bacteria</taxon>
        <taxon>Pseudomonadati</taxon>
        <taxon>Pseudomonadota</taxon>
        <taxon>Betaproteobacteria</taxon>
        <taxon>Burkholderiales</taxon>
        <taxon>Oxalobacteraceae</taxon>
        <taxon>Telluria group</taxon>
        <taxon>Massilia</taxon>
    </lineage>
</organism>
<dbReference type="EMBL" id="JAFBIL020000009">
    <property type="protein sequence ID" value="MBZ2209690.1"/>
    <property type="molecule type" value="Genomic_DNA"/>
</dbReference>
<reference evidence="2 3" key="2">
    <citation type="submission" date="2021-08" db="EMBL/GenBank/DDBJ databases">
        <title>Massilia sp. R798.</title>
        <authorList>
            <person name="Baek J.H."/>
            <person name="Jung H.S."/>
            <person name="Kim K.R."/>
            <person name="Jeon C.O."/>
        </authorList>
    </citation>
    <scope>NUCLEOTIDE SEQUENCE [LARGE SCALE GENOMIC DNA]</scope>
    <source>
        <strain evidence="2 3">R798</strain>
    </source>
</reference>
<accession>A0ABS7SUU3</accession>
<feature type="transmembrane region" description="Helical" evidence="1">
    <location>
        <begin position="6"/>
        <end position="24"/>
    </location>
</feature>
<dbReference type="InterPro" id="IPR046027">
    <property type="entry name" value="DUF5985"/>
</dbReference>
<keyword evidence="3" id="KW-1185">Reference proteome</keyword>
<dbReference type="RefSeq" id="WP_223470172.1">
    <property type="nucleotide sequence ID" value="NZ_JAFBIL020000009.1"/>
</dbReference>